<gene>
    <name evidence="5" type="ORF">MNBD_GAMMA23-1253</name>
</gene>
<dbReference type="GO" id="GO:0043565">
    <property type="term" value="F:sequence-specific DNA binding"/>
    <property type="evidence" value="ECO:0007669"/>
    <property type="project" value="InterPro"/>
</dbReference>
<dbReference type="Pfam" id="PF12833">
    <property type="entry name" value="HTH_18"/>
    <property type="match status" value="1"/>
</dbReference>
<protein>
    <recommendedName>
        <fullName evidence="4">HTH araC/xylS-type domain-containing protein</fullName>
    </recommendedName>
</protein>
<dbReference type="AlphaFoldDB" id="A0A3B1AB42"/>
<dbReference type="PANTHER" id="PTHR46796:SF12">
    <property type="entry name" value="HTH-TYPE DNA-BINDING TRANSCRIPTIONAL ACTIVATOR EUTR"/>
    <property type="match status" value="1"/>
</dbReference>
<evidence type="ECO:0000256" key="2">
    <source>
        <dbReference type="ARBA" id="ARBA00023125"/>
    </source>
</evidence>
<dbReference type="PROSITE" id="PS00041">
    <property type="entry name" value="HTH_ARAC_FAMILY_1"/>
    <property type="match status" value="1"/>
</dbReference>
<evidence type="ECO:0000259" key="4">
    <source>
        <dbReference type="PROSITE" id="PS01124"/>
    </source>
</evidence>
<dbReference type="InterPro" id="IPR050204">
    <property type="entry name" value="AraC_XylS_family_regulators"/>
</dbReference>
<dbReference type="GO" id="GO:0003700">
    <property type="term" value="F:DNA-binding transcription factor activity"/>
    <property type="evidence" value="ECO:0007669"/>
    <property type="project" value="InterPro"/>
</dbReference>
<proteinExistence type="predicted"/>
<organism evidence="5">
    <name type="scientific">hydrothermal vent metagenome</name>
    <dbReference type="NCBI Taxonomy" id="652676"/>
    <lineage>
        <taxon>unclassified sequences</taxon>
        <taxon>metagenomes</taxon>
        <taxon>ecological metagenomes</taxon>
    </lineage>
</organism>
<sequence length="320" mass="36793">MTLLTESSIPKLMEQSFQTMEEYSSAISGVELKGYQLSKGNFNGYSKVLSTDGFQIALRSANTQHIQIGQVKSGHIAMIFPLKSSGYICDGKLQQDDSQLIRYENIESKIICPKEHKHLTLLINSKELADYLDEDEIELFIKACKRLQQNKVSIPRKSLLTQHLYHLCETFQQLLKHPCSLIAYQDCYDSLFYAVNNYHTFHSKENQLKITNKERLLARVLDYIHYSDLQTLSVSTLINGVHTSSRSIQYCFSELLGMSAKSYLIRIRLNAIRHELLQSSPTDKTITQVANKFGVINIGRFKQDYQTFFNESPRETLKKI</sequence>
<dbReference type="InterPro" id="IPR018062">
    <property type="entry name" value="HTH_AraC-typ_CS"/>
</dbReference>
<reference evidence="5" key="1">
    <citation type="submission" date="2018-06" db="EMBL/GenBank/DDBJ databases">
        <authorList>
            <person name="Zhirakovskaya E."/>
        </authorList>
    </citation>
    <scope>NUCLEOTIDE SEQUENCE</scope>
</reference>
<name>A0A3B1AB42_9ZZZZ</name>
<keyword evidence="3" id="KW-0804">Transcription</keyword>
<dbReference type="EMBL" id="UOFT01000055">
    <property type="protein sequence ID" value="VAW97072.1"/>
    <property type="molecule type" value="Genomic_DNA"/>
</dbReference>
<dbReference type="Gene3D" id="1.10.10.60">
    <property type="entry name" value="Homeodomain-like"/>
    <property type="match status" value="1"/>
</dbReference>
<dbReference type="InterPro" id="IPR018060">
    <property type="entry name" value="HTH_AraC"/>
</dbReference>
<dbReference type="SMART" id="SM00342">
    <property type="entry name" value="HTH_ARAC"/>
    <property type="match status" value="1"/>
</dbReference>
<evidence type="ECO:0000256" key="1">
    <source>
        <dbReference type="ARBA" id="ARBA00023015"/>
    </source>
</evidence>
<accession>A0A3B1AB42</accession>
<keyword evidence="1" id="KW-0805">Transcription regulation</keyword>
<evidence type="ECO:0000313" key="5">
    <source>
        <dbReference type="EMBL" id="VAW97072.1"/>
    </source>
</evidence>
<dbReference type="PROSITE" id="PS01124">
    <property type="entry name" value="HTH_ARAC_FAMILY_2"/>
    <property type="match status" value="1"/>
</dbReference>
<evidence type="ECO:0000256" key="3">
    <source>
        <dbReference type="ARBA" id="ARBA00023163"/>
    </source>
</evidence>
<keyword evidence="2" id="KW-0238">DNA-binding</keyword>
<dbReference type="PANTHER" id="PTHR46796">
    <property type="entry name" value="HTH-TYPE TRANSCRIPTIONAL ACTIVATOR RHAS-RELATED"/>
    <property type="match status" value="1"/>
</dbReference>
<feature type="domain" description="HTH araC/xylS-type" evidence="4">
    <location>
        <begin position="218"/>
        <end position="319"/>
    </location>
</feature>